<protein>
    <submittedName>
        <fullName evidence="2">Uncharacterized protein</fullName>
    </submittedName>
</protein>
<feature type="signal peptide" evidence="1">
    <location>
        <begin position="1"/>
        <end position="19"/>
    </location>
</feature>
<name>A0ABQ0RKN1_GLUNI</name>
<evidence type="ECO:0000256" key="1">
    <source>
        <dbReference type="SAM" id="SignalP"/>
    </source>
</evidence>
<dbReference type="EMBL" id="BJNE01000004">
    <property type="protein sequence ID" value="GEC12090.1"/>
    <property type="molecule type" value="Genomic_DNA"/>
</dbReference>
<accession>A0ABQ0RKN1</accession>
<organism evidence="2 3">
    <name type="scientific">Glutamicibacter nicotianae</name>
    <name type="common">Arthrobacter nicotianae</name>
    <dbReference type="NCBI Taxonomy" id="37929"/>
    <lineage>
        <taxon>Bacteria</taxon>
        <taxon>Bacillati</taxon>
        <taxon>Actinomycetota</taxon>
        <taxon>Actinomycetes</taxon>
        <taxon>Micrococcales</taxon>
        <taxon>Micrococcaceae</taxon>
        <taxon>Glutamicibacter</taxon>
    </lineage>
</organism>
<reference evidence="2 3" key="1">
    <citation type="submission" date="2019-06" db="EMBL/GenBank/DDBJ databases">
        <title>Whole genome shotgun sequence of Glutamicibacter nicotianae NBRC 14234.</title>
        <authorList>
            <person name="Hosoyama A."/>
            <person name="Uohara A."/>
            <person name="Ohji S."/>
            <person name="Ichikawa N."/>
        </authorList>
    </citation>
    <scope>NUCLEOTIDE SEQUENCE [LARGE SCALE GENOMIC DNA]</scope>
    <source>
        <strain evidence="2 3">NBRC 14234</strain>
    </source>
</reference>
<evidence type="ECO:0000313" key="3">
    <source>
        <dbReference type="Proteomes" id="UP000316242"/>
    </source>
</evidence>
<proteinExistence type="predicted"/>
<comment type="caution">
    <text evidence="2">The sequence shown here is derived from an EMBL/GenBank/DDBJ whole genome shotgun (WGS) entry which is preliminary data.</text>
</comment>
<feature type="chain" id="PRO_5047085090" evidence="1">
    <location>
        <begin position="20"/>
        <end position="92"/>
    </location>
</feature>
<evidence type="ECO:0000313" key="2">
    <source>
        <dbReference type="EMBL" id="GEC12090.1"/>
    </source>
</evidence>
<gene>
    <name evidence="2" type="ORF">ANI01nite_12930</name>
</gene>
<keyword evidence="1" id="KW-0732">Signal</keyword>
<sequence length="92" mass="10220">MIRKTLTRIAMSASALALAAGGLTVAAMPAQAGYSYLYPTDYKTFDACNAKRLTMNSSWTRASQCFIYYDTDRNGNRVGPNIWKFSVTIKSY</sequence>
<keyword evidence="3" id="KW-1185">Reference proteome</keyword>
<dbReference type="Proteomes" id="UP000316242">
    <property type="component" value="Unassembled WGS sequence"/>
</dbReference>